<accession>A0A146KZN4</accession>
<sequence length="100" mass="11297">MAPTLRTRLASLSLLLHPRKLVMPCPLRKSTEDSKRGVLPSGLENIVPSKDTTELHSQTVDASFYLCFTSIFMLGFEMTDTYVDSYSYTLFRLLEPCLCS</sequence>
<organism evidence="1">
    <name type="scientific">Lygus hesperus</name>
    <name type="common">Western plant bug</name>
    <dbReference type="NCBI Taxonomy" id="30085"/>
    <lineage>
        <taxon>Eukaryota</taxon>
        <taxon>Metazoa</taxon>
        <taxon>Ecdysozoa</taxon>
        <taxon>Arthropoda</taxon>
        <taxon>Hexapoda</taxon>
        <taxon>Insecta</taxon>
        <taxon>Pterygota</taxon>
        <taxon>Neoptera</taxon>
        <taxon>Paraneoptera</taxon>
        <taxon>Hemiptera</taxon>
        <taxon>Heteroptera</taxon>
        <taxon>Panheteroptera</taxon>
        <taxon>Cimicomorpha</taxon>
        <taxon>Miridae</taxon>
        <taxon>Mirini</taxon>
        <taxon>Lygus</taxon>
    </lineage>
</organism>
<dbReference type="AlphaFoldDB" id="A0A146KZN4"/>
<reference evidence="1" key="1">
    <citation type="journal article" date="2016" name="Gigascience">
        <title>De novo construction of an expanded transcriptome assembly for the western tarnished plant bug, Lygus hesperus.</title>
        <authorList>
            <person name="Tassone E.E."/>
            <person name="Geib S.M."/>
            <person name="Hall B."/>
            <person name="Fabrick J.A."/>
            <person name="Brent C.S."/>
            <person name="Hull J.J."/>
        </authorList>
    </citation>
    <scope>NUCLEOTIDE SEQUENCE</scope>
</reference>
<name>A0A146KZN4_LYGHE</name>
<evidence type="ECO:0000313" key="1">
    <source>
        <dbReference type="EMBL" id="JAQ00457.1"/>
    </source>
</evidence>
<proteinExistence type="predicted"/>
<gene>
    <name evidence="1" type="ORF">g.82044</name>
</gene>
<dbReference type="EMBL" id="GDHC01018172">
    <property type="protein sequence ID" value="JAQ00457.1"/>
    <property type="molecule type" value="Transcribed_RNA"/>
</dbReference>
<protein>
    <submittedName>
        <fullName evidence="1">Uncharacterized protein</fullName>
    </submittedName>
</protein>